<dbReference type="PANTHER" id="PTHR47837:SF1">
    <property type="entry name" value="GTP PYROPHOSPHOKINASE YJBM"/>
    <property type="match status" value="1"/>
</dbReference>
<evidence type="ECO:0000313" key="3">
    <source>
        <dbReference type="Proteomes" id="UP001185873"/>
    </source>
</evidence>
<dbReference type="Gene3D" id="3.30.460.10">
    <property type="entry name" value="Beta Polymerase, domain 2"/>
    <property type="match status" value="1"/>
</dbReference>
<dbReference type="InterPro" id="IPR052366">
    <property type="entry name" value="GTP_Pyrophosphokinase"/>
</dbReference>
<dbReference type="PANTHER" id="PTHR47837">
    <property type="entry name" value="GTP PYROPHOSPHOKINASE YJBM"/>
    <property type="match status" value="1"/>
</dbReference>
<accession>A0AAE4R044</accession>
<evidence type="ECO:0000259" key="1">
    <source>
        <dbReference type="SMART" id="SM00954"/>
    </source>
</evidence>
<dbReference type="GO" id="GO:0015969">
    <property type="term" value="P:guanosine tetraphosphate metabolic process"/>
    <property type="evidence" value="ECO:0007669"/>
    <property type="project" value="InterPro"/>
</dbReference>
<dbReference type="CDD" id="cd05399">
    <property type="entry name" value="NT_Rel-Spo_like"/>
    <property type="match status" value="1"/>
</dbReference>
<dbReference type="SUPFAM" id="SSF81301">
    <property type="entry name" value="Nucleotidyltransferase"/>
    <property type="match status" value="1"/>
</dbReference>
<name>A0AAE4R044_9ACTN</name>
<protein>
    <submittedName>
        <fullName evidence="2">RelA/SpoT domain-containing protein</fullName>
    </submittedName>
</protein>
<dbReference type="Pfam" id="PF04607">
    <property type="entry name" value="RelA_SpoT"/>
    <property type="match status" value="1"/>
</dbReference>
<reference evidence="2" key="1">
    <citation type="submission" date="2023-10" db="EMBL/GenBank/DDBJ databases">
        <title>Development of a sustainable strategy for remediation of hydrocarbon-contaminated territories based on the waste exchange concept.</title>
        <authorList>
            <person name="Krivoruchko A."/>
        </authorList>
    </citation>
    <scope>NUCLEOTIDE SEQUENCE</scope>
    <source>
        <strain evidence="2">IEGM 1175</strain>
    </source>
</reference>
<dbReference type="SMART" id="SM00954">
    <property type="entry name" value="RelA_SpoT"/>
    <property type="match status" value="1"/>
</dbReference>
<comment type="caution">
    <text evidence="2">The sequence shown here is derived from an EMBL/GenBank/DDBJ whole genome shotgun (WGS) entry which is preliminary data.</text>
</comment>
<feature type="domain" description="RelA/SpoT" evidence="1">
    <location>
        <begin position="78"/>
        <end position="191"/>
    </location>
</feature>
<gene>
    <name evidence="2" type="ORF">R3P82_05450</name>
</gene>
<organism evidence="2 3">
    <name type="scientific">Dietzia maris</name>
    <dbReference type="NCBI Taxonomy" id="37915"/>
    <lineage>
        <taxon>Bacteria</taxon>
        <taxon>Bacillati</taxon>
        <taxon>Actinomycetota</taxon>
        <taxon>Actinomycetes</taxon>
        <taxon>Mycobacteriales</taxon>
        <taxon>Dietziaceae</taxon>
        <taxon>Dietzia</taxon>
    </lineage>
</organism>
<dbReference type="InterPro" id="IPR007685">
    <property type="entry name" value="RelA_SpoT"/>
</dbReference>
<dbReference type="AlphaFoldDB" id="A0AAE4R044"/>
<sequence>MTAELPSKTKIRKCGEMVRASRYDPDFWNESFSPVEELVEARRVVNLYRRAHQLPMTKVRNGLASMVSTIGADPVLAQTLKRTPRIIRKLHRSVGSSSGTTSLDRLEDIGGVRVIVPDQDHVTRLADRINSIWQVRRERDYVVQPQPSGYWARHIVVVRDDRFVEIQLRTPWEQSWADAVEAADSRLNLTLKDGDGPESMRRYFASLRRNCALASWAIQWTPIQSERFLRLANELFSKATTRNREDSMSQSLVHFLLVYSFDEQRLIHQDEFTDTKLAVAAYEDTEAQYRNSADIDRFEVVLVGADSIQTVMRTHGHYFKDADEAMFADLLASH</sequence>
<evidence type="ECO:0000313" key="2">
    <source>
        <dbReference type="EMBL" id="MDV6298551.1"/>
    </source>
</evidence>
<dbReference type="InterPro" id="IPR043519">
    <property type="entry name" value="NT_sf"/>
</dbReference>
<dbReference type="EMBL" id="JAWLKJ010000001">
    <property type="protein sequence ID" value="MDV6298551.1"/>
    <property type="molecule type" value="Genomic_DNA"/>
</dbReference>
<dbReference type="RefSeq" id="WP_317468878.1">
    <property type="nucleotide sequence ID" value="NZ_JAWLKJ010000001.1"/>
</dbReference>
<dbReference type="Proteomes" id="UP001185873">
    <property type="component" value="Unassembled WGS sequence"/>
</dbReference>
<proteinExistence type="predicted"/>